<accession>A0AB73I8H4</accession>
<evidence type="ECO:0000256" key="4">
    <source>
        <dbReference type="SAM" id="MobiDB-lite"/>
    </source>
</evidence>
<dbReference type="GO" id="GO:0046819">
    <property type="term" value="P:protein secretion by the type V secretion system"/>
    <property type="evidence" value="ECO:0007669"/>
    <property type="project" value="TreeGrafter"/>
</dbReference>
<evidence type="ECO:0000256" key="1">
    <source>
        <dbReference type="ARBA" id="ARBA00022452"/>
    </source>
</evidence>
<dbReference type="GO" id="GO:0098046">
    <property type="term" value="C:type V protein secretion system complex"/>
    <property type="evidence" value="ECO:0007669"/>
    <property type="project" value="TreeGrafter"/>
</dbReference>
<gene>
    <name evidence="9" type="ORF">J2793_000856</name>
</gene>
<feature type="domain" description="ShlB POTRA" evidence="8">
    <location>
        <begin position="154"/>
        <end position="207"/>
    </location>
</feature>
<dbReference type="InterPro" id="IPR013686">
    <property type="entry name" value="Polypept-transport_assoc_ShlB"/>
</dbReference>
<dbReference type="Gene3D" id="2.40.160.50">
    <property type="entry name" value="membrane protein fhac: a member of the omp85/tpsb transporter family"/>
    <property type="match status" value="1"/>
</dbReference>
<proteinExistence type="predicted"/>
<dbReference type="RefSeq" id="WP_392392720.1">
    <property type="nucleotide sequence ID" value="NZ_JAURTK010000001.1"/>
</dbReference>
<evidence type="ECO:0000313" key="10">
    <source>
        <dbReference type="Proteomes" id="UP001229486"/>
    </source>
</evidence>
<dbReference type="Pfam" id="PF03865">
    <property type="entry name" value="ShlB"/>
    <property type="match status" value="1"/>
</dbReference>
<dbReference type="Pfam" id="PF08479">
    <property type="entry name" value="POTRA_2"/>
    <property type="match status" value="1"/>
</dbReference>
<keyword evidence="2" id="KW-0812">Transmembrane</keyword>
<feature type="chain" id="PRO_5044495390" evidence="5">
    <location>
        <begin position="24"/>
        <end position="571"/>
    </location>
</feature>
<dbReference type="Proteomes" id="UP001229486">
    <property type="component" value="Unassembled WGS sequence"/>
</dbReference>
<dbReference type="InterPro" id="IPR027282">
    <property type="entry name" value="TPS"/>
</dbReference>
<feature type="domain" description="Polypeptide-transport-associated ShlB-type" evidence="7">
    <location>
        <begin position="87"/>
        <end position="153"/>
    </location>
</feature>
<dbReference type="InterPro" id="IPR051544">
    <property type="entry name" value="TPS_OM_transporter"/>
</dbReference>
<evidence type="ECO:0000256" key="2">
    <source>
        <dbReference type="ARBA" id="ARBA00022692"/>
    </source>
</evidence>
<dbReference type="GO" id="GO:0008320">
    <property type="term" value="F:protein transmembrane transporter activity"/>
    <property type="evidence" value="ECO:0007669"/>
    <property type="project" value="TreeGrafter"/>
</dbReference>
<evidence type="ECO:0000256" key="5">
    <source>
        <dbReference type="SAM" id="SignalP"/>
    </source>
</evidence>
<name>A0AB73I8H4_9BURK</name>
<dbReference type="Gene3D" id="3.10.20.310">
    <property type="entry name" value="membrane protein fhac"/>
    <property type="match status" value="1"/>
</dbReference>
<evidence type="ECO:0000259" key="6">
    <source>
        <dbReference type="Pfam" id="PF03865"/>
    </source>
</evidence>
<dbReference type="PIRSF" id="PIRSF029745">
    <property type="entry name" value="FhaC"/>
    <property type="match status" value="1"/>
</dbReference>
<evidence type="ECO:0000259" key="8">
    <source>
        <dbReference type="Pfam" id="PF17287"/>
    </source>
</evidence>
<keyword evidence="5" id="KW-0732">Signal</keyword>
<dbReference type="Pfam" id="PF17287">
    <property type="entry name" value="POTRA_3"/>
    <property type="match status" value="1"/>
</dbReference>
<evidence type="ECO:0000256" key="3">
    <source>
        <dbReference type="ARBA" id="ARBA00023237"/>
    </source>
</evidence>
<comment type="caution">
    <text evidence="9">The sequence shown here is derived from an EMBL/GenBank/DDBJ whole genome shotgun (WGS) entry which is preliminary data.</text>
</comment>
<dbReference type="AlphaFoldDB" id="A0AB73I8H4"/>
<dbReference type="PANTHER" id="PTHR34597:SF3">
    <property type="entry name" value="OUTER MEMBRANE TRANSPORTER CDIB"/>
    <property type="match status" value="1"/>
</dbReference>
<sequence>MQHRRKATFAAASLALYGLPSFAQSNASLINVLPGNDTQRAQQQRREANATNGSLGNALNEDAPRATSVDLAHLPVQSPCFEIEKIRITNNPLDSLDRLVEPVKGQCVGADGLKIVQDSVANKLIGYGYVTTRVAVPEQSLASGTLQLDVVPGRVGAIRSEGEAIGDIARALPSGEGTLLNQRAIDQALENIRRLPSQADARFDIAPGIGAGESDLVLHAGTGRRWRIAAGYDNAGQTATGKNELFGALTVDSPFYQYDQLQVSGITNANRGAPGKGENQAAASYSVPFGYAMLTIDAYRASYLQTQAFASGAAQFTGEQKGAGIKLSGVVQRGAKSRTELRARFYRAFNHHYVNNTWIDVQDRDVYGYEVGASHRHYIGRAQIDASVGWRDTLPGISRQPGYVLGDSAFNGREQIVTVSLNVLAPFRVGNQPFSYQFGWTRQNARTRVTAPDYFTIGTRYAVRGFDQQATLAAENGWTVSNELDWYAPTSYGVQALYAGLDAGRVQGPTTRYLAGDTLVGMAVGARGSLAPKNRLSAGVNYDVSVGWPLYKPKAFPSGSPTVLVQISALI</sequence>
<keyword evidence="3" id="KW-0998">Cell outer membrane</keyword>
<evidence type="ECO:0000259" key="7">
    <source>
        <dbReference type="Pfam" id="PF08479"/>
    </source>
</evidence>
<protein>
    <submittedName>
        <fullName evidence="9">Hemolysin activation/secretion protein</fullName>
    </submittedName>
</protein>
<dbReference type="InterPro" id="IPR005565">
    <property type="entry name" value="Hemolysn_activator_HlyB_C"/>
</dbReference>
<keyword evidence="1" id="KW-0472">Membrane</keyword>
<evidence type="ECO:0000313" key="9">
    <source>
        <dbReference type="EMBL" id="MDP9645434.1"/>
    </source>
</evidence>
<dbReference type="InterPro" id="IPR035251">
    <property type="entry name" value="ShlB_POTRA"/>
</dbReference>
<reference evidence="9" key="1">
    <citation type="submission" date="2023-07" db="EMBL/GenBank/DDBJ databases">
        <title>Sorghum-associated microbial communities from plants grown in Nebraska, USA.</title>
        <authorList>
            <person name="Schachtman D."/>
        </authorList>
    </citation>
    <scope>NUCLEOTIDE SEQUENCE</scope>
    <source>
        <strain evidence="9">DS1061</strain>
    </source>
</reference>
<dbReference type="PANTHER" id="PTHR34597">
    <property type="entry name" value="SLR1661 PROTEIN"/>
    <property type="match status" value="1"/>
</dbReference>
<feature type="domain" description="Haemolysin activator HlyB C-terminal" evidence="6">
    <location>
        <begin position="212"/>
        <end position="528"/>
    </location>
</feature>
<feature type="signal peptide" evidence="5">
    <location>
        <begin position="1"/>
        <end position="23"/>
    </location>
</feature>
<feature type="region of interest" description="Disordered" evidence="4">
    <location>
        <begin position="37"/>
        <end position="61"/>
    </location>
</feature>
<dbReference type="EMBL" id="JAURTK010000001">
    <property type="protein sequence ID" value="MDP9645434.1"/>
    <property type="molecule type" value="Genomic_DNA"/>
</dbReference>
<keyword evidence="1" id="KW-1134">Transmembrane beta strand</keyword>
<organism evidence="9 10">
    <name type="scientific">Paraburkholderia caledonica</name>
    <dbReference type="NCBI Taxonomy" id="134536"/>
    <lineage>
        <taxon>Bacteria</taxon>
        <taxon>Pseudomonadati</taxon>
        <taxon>Pseudomonadota</taxon>
        <taxon>Betaproteobacteria</taxon>
        <taxon>Burkholderiales</taxon>
        <taxon>Burkholderiaceae</taxon>
        <taxon>Paraburkholderia</taxon>
    </lineage>
</organism>